<evidence type="ECO:0000313" key="1">
    <source>
        <dbReference type="EMBL" id="AKU43912.1"/>
    </source>
</evidence>
<proteinExistence type="predicted"/>
<dbReference type="EMBL" id="KT001915">
    <property type="protein sequence ID" value="AKU43912.1"/>
    <property type="molecule type" value="Genomic_DNA"/>
</dbReference>
<accession>A0A0K1LN26</accession>
<gene>
    <name evidence="1" type="ORF">CPT_Merlin266</name>
</gene>
<dbReference type="Pfam" id="PF03197">
    <property type="entry name" value="FRD2"/>
    <property type="match status" value="1"/>
</dbReference>
<keyword evidence="2" id="KW-1185">Reference proteome</keyword>
<dbReference type="RefSeq" id="YP_009203980.1">
    <property type="nucleotide sequence ID" value="NC_028857.1"/>
</dbReference>
<name>A0A0K1LN26_9CAUD</name>
<dbReference type="GeneID" id="26648191"/>
<dbReference type="KEGG" id="vg:26648191"/>
<reference evidence="1 2" key="1">
    <citation type="journal article" date="2015" name="Genome Announc.">
        <title>Complete Genome Sequence of Citrobacter freundii Myophage Merlin.</title>
        <authorList>
            <person name="LeSage K.C."/>
            <person name="Hargrove E.C."/>
            <person name="Cahill J.L."/>
            <person name="Rasche E.S."/>
            <person name="Kuty Everett G.F."/>
        </authorList>
    </citation>
    <scope>NUCLEOTIDE SEQUENCE [LARGE SCALE GENOMIC DNA]</scope>
</reference>
<organism evidence="1 2">
    <name type="scientific">Citrobacter phage Merlin</name>
    <dbReference type="NCBI Taxonomy" id="1675602"/>
    <lineage>
        <taxon>Viruses</taxon>
        <taxon>Duplodnaviria</taxon>
        <taxon>Heunggongvirae</taxon>
        <taxon>Uroviricota</taxon>
        <taxon>Caudoviricetes</taxon>
        <taxon>Pantevenvirales</taxon>
        <taxon>Straboviridae</taxon>
        <taxon>Tevenvirinae</taxon>
        <taxon>Moonvirus</taxon>
        <taxon>Moonvirus merlin</taxon>
    </lineage>
</organism>
<dbReference type="OrthoDB" id="19975at10239"/>
<sequence length="121" mass="13903">METGKLYTFKPSMTHLFVAEACSNKSMAEAIMFNGGYFEVEAMIVLNNERYVTAVKFPKTGKCLNDDGSGDEYFEIYENEFKYFTEYNEVELNDGVRSMTLDVNKANAVEMIQLIQQIFLK</sequence>
<dbReference type="Proteomes" id="UP000204280">
    <property type="component" value="Segment"/>
</dbReference>
<dbReference type="InterPro" id="IPR004885">
    <property type="entry name" value="FRD2"/>
</dbReference>
<evidence type="ECO:0000313" key="2">
    <source>
        <dbReference type="Proteomes" id="UP000204280"/>
    </source>
</evidence>
<protein>
    <submittedName>
        <fullName evidence="1">Uncharacterized protein</fullName>
    </submittedName>
</protein>